<reference evidence="2 3" key="1">
    <citation type="journal article" date="2014" name="Am. J. Bot.">
        <title>Genome assembly and annotation for red clover (Trifolium pratense; Fabaceae).</title>
        <authorList>
            <person name="Istvanek J."/>
            <person name="Jaros M."/>
            <person name="Krenek A."/>
            <person name="Repkova J."/>
        </authorList>
    </citation>
    <scope>NUCLEOTIDE SEQUENCE [LARGE SCALE GENOMIC DNA]</scope>
    <source>
        <strain evidence="3">cv. Tatra</strain>
        <tissue evidence="2">Young leaves</tissue>
    </source>
</reference>
<organism evidence="2 3">
    <name type="scientific">Trifolium pratense</name>
    <name type="common">Red clover</name>
    <dbReference type="NCBI Taxonomy" id="57577"/>
    <lineage>
        <taxon>Eukaryota</taxon>
        <taxon>Viridiplantae</taxon>
        <taxon>Streptophyta</taxon>
        <taxon>Embryophyta</taxon>
        <taxon>Tracheophyta</taxon>
        <taxon>Spermatophyta</taxon>
        <taxon>Magnoliopsida</taxon>
        <taxon>eudicotyledons</taxon>
        <taxon>Gunneridae</taxon>
        <taxon>Pentapetalae</taxon>
        <taxon>rosids</taxon>
        <taxon>fabids</taxon>
        <taxon>Fabales</taxon>
        <taxon>Fabaceae</taxon>
        <taxon>Papilionoideae</taxon>
        <taxon>50 kb inversion clade</taxon>
        <taxon>NPAAA clade</taxon>
        <taxon>Hologalegina</taxon>
        <taxon>IRL clade</taxon>
        <taxon>Trifolieae</taxon>
        <taxon>Trifolium</taxon>
    </lineage>
</organism>
<feature type="non-terminal residue" evidence="2">
    <location>
        <position position="1"/>
    </location>
</feature>
<evidence type="ECO:0000313" key="3">
    <source>
        <dbReference type="Proteomes" id="UP000236291"/>
    </source>
</evidence>
<evidence type="ECO:0000256" key="1">
    <source>
        <dbReference type="SAM" id="MobiDB-lite"/>
    </source>
</evidence>
<name>A0A2K3K6H7_TRIPR</name>
<gene>
    <name evidence="2" type="ORF">L195_g060883</name>
</gene>
<accession>A0A2K3K6H7</accession>
<dbReference type="Proteomes" id="UP000236291">
    <property type="component" value="Unassembled WGS sequence"/>
</dbReference>
<protein>
    <submittedName>
        <fullName evidence="2">Uncharacterized protein</fullName>
    </submittedName>
</protein>
<comment type="caution">
    <text evidence="2">The sequence shown here is derived from an EMBL/GenBank/DDBJ whole genome shotgun (WGS) entry which is preliminary data.</text>
</comment>
<feature type="region of interest" description="Disordered" evidence="1">
    <location>
        <begin position="1"/>
        <end position="49"/>
    </location>
</feature>
<proteinExistence type="predicted"/>
<dbReference type="EMBL" id="ASHM01144265">
    <property type="protein sequence ID" value="PNX61882.1"/>
    <property type="molecule type" value="Genomic_DNA"/>
</dbReference>
<dbReference type="AlphaFoldDB" id="A0A2K3K6H7"/>
<evidence type="ECO:0000313" key="2">
    <source>
        <dbReference type="EMBL" id="PNX61882.1"/>
    </source>
</evidence>
<sequence>ESPHVSASLSKESKGKEHQKFQKTVEKNDQPQSTPVELNASEGSNRKESTSCDFAAIPLPQVPMNCPVFTPSPAVESSIEPSIQTDSQVEVEGKEHHGVQNCGVETNDQPQSITMELHANGGSDINTLIKEDTCSDSGAIVIIPSQS</sequence>
<feature type="compositionally biased region" description="Basic and acidic residues" evidence="1">
    <location>
        <begin position="11"/>
        <end position="29"/>
    </location>
</feature>
<feature type="non-terminal residue" evidence="2">
    <location>
        <position position="147"/>
    </location>
</feature>
<reference evidence="2 3" key="2">
    <citation type="journal article" date="2017" name="Front. Plant Sci.">
        <title>Gene Classification and Mining of Molecular Markers Useful in Red Clover (Trifolium pratense) Breeding.</title>
        <authorList>
            <person name="Istvanek J."/>
            <person name="Dluhosova J."/>
            <person name="Dluhos P."/>
            <person name="Patkova L."/>
            <person name="Nedelnik J."/>
            <person name="Repkova J."/>
        </authorList>
    </citation>
    <scope>NUCLEOTIDE SEQUENCE [LARGE SCALE GENOMIC DNA]</scope>
    <source>
        <strain evidence="3">cv. Tatra</strain>
        <tissue evidence="2">Young leaves</tissue>
    </source>
</reference>
<feature type="compositionally biased region" description="Polar residues" evidence="1">
    <location>
        <begin position="1"/>
        <end position="10"/>
    </location>
</feature>